<dbReference type="Pfam" id="PF01850">
    <property type="entry name" value="PIN"/>
    <property type="match status" value="1"/>
</dbReference>
<dbReference type="KEGG" id="acoa:RB602_09995"/>
<name>A0AA97F7Y6_9SPHN</name>
<dbReference type="SUPFAM" id="SSF88723">
    <property type="entry name" value="PIN domain-like"/>
    <property type="match status" value="1"/>
</dbReference>
<keyword evidence="3" id="KW-1185">Reference proteome</keyword>
<proteinExistence type="predicted"/>
<feature type="domain" description="PIN" evidence="1">
    <location>
        <begin position="7"/>
        <end position="115"/>
    </location>
</feature>
<evidence type="ECO:0000313" key="3">
    <source>
        <dbReference type="Proteomes" id="UP001302429"/>
    </source>
</evidence>
<sequence>MNKAFAIDTNIAIYAFADDEKRLIADKLVGNAPAISVQLLNEFANVIQRKRLAGPEKLTRMLSELAYAALSVRVVDLAVHKQALRLTSLHNLSFFDALIVSAALLDGCAILYSEDMQHGLVIEDQLRIVNPFEESSV</sequence>
<protein>
    <submittedName>
        <fullName evidence="2">PIN domain-containing protein</fullName>
    </submittedName>
</protein>
<dbReference type="AlphaFoldDB" id="A0AA97F7Y6"/>
<evidence type="ECO:0000313" key="2">
    <source>
        <dbReference type="EMBL" id="WOE74185.1"/>
    </source>
</evidence>
<dbReference type="InterPro" id="IPR002716">
    <property type="entry name" value="PIN_dom"/>
</dbReference>
<dbReference type="Gene3D" id="3.40.50.1010">
    <property type="entry name" value="5'-nuclease"/>
    <property type="match status" value="1"/>
</dbReference>
<reference evidence="2 3" key="1">
    <citation type="submission" date="2023-10" db="EMBL/GenBank/DDBJ databases">
        <title>Complete genome sequence of a Sphingomonadaceae bacterium.</title>
        <authorList>
            <person name="Yan C."/>
        </authorList>
    </citation>
    <scope>NUCLEOTIDE SEQUENCE [LARGE SCALE GENOMIC DNA]</scope>
    <source>
        <strain evidence="2 3">SCSIO 66989</strain>
    </source>
</reference>
<evidence type="ECO:0000259" key="1">
    <source>
        <dbReference type="Pfam" id="PF01850"/>
    </source>
</evidence>
<dbReference type="CDD" id="cd18692">
    <property type="entry name" value="PIN_VapC-like"/>
    <property type="match status" value="1"/>
</dbReference>
<organism evidence="2 3">
    <name type="scientific">Alterisphingorhabdus coralli</name>
    <dbReference type="NCBI Taxonomy" id="3071408"/>
    <lineage>
        <taxon>Bacteria</taxon>
        <taxon>Pseudomonadati</taxon>
        <taxon>Pseudomonadota</taxon>
        <taxon>Alphaproteobacteria</taxon>
        <taxon>Sphingomonadales</taxon>
        <taxon>Sphingomonadaceae</taxon>
        <taxon>Alterisphingorhabdus (ex Yan et al. 2024)</taxon>
    </lineage>
</organism>
<dbReference type="Proteomes" id="UP001302429">
    <property type="component" value="Chromosome"/>
</dbReference>
<gene>
    <name evidence="2" type="ORF">RB602_09995</name>
</gene>
<dbReference type="InterPro" id="IPR029060">
    <property type="entry name" value="PIN-like_dom_sf"/>
</dbReference>
<dbReference type="RefSeq" id="WP_317080418.1">
    <property type="nucleotide sequence ID" value="NZ_CP136594.1"/>
</dbReference>
<dbReference type="EMBL" id="CP136594">
    <property type="protein sequence ID" value="WOE74185.1"/>
    <property type="molecule type" value="Genomic_DNA"/>
</dbReference>
<accession>A0AA97F7Y6</accession>